<organism evidence="1 2">
    <name type="scientific">Camellia lanceoleosa</name>
    <dbReference type="NCBI Taxonomy" id="1840588"/>
    <lineage>
        <taxon>Eukaryota</taxon>
        <taxon>Viridiplantae</taxon>
        <taxon>Streptophyta</taxon>
        <taxon>Embryophyta</taxon>
        <taxon>Tracheophyta</taxon>
        <taxon>Spermatophyta</taxon>
        <taxon>Magnoliopsida</taxon>
        <taxon>eudicotyledons</taxon>
        <taxon>Gunneridae</taxon>
        <taxon>Pentapetalae</taxon>
        <taxon>asterids</taxon>
        <taxon>Ericales</taxon>
        <taxon>Theaceae</taxon>
        <taxon>Camellia</taxon>
    </lineage>
</organism>
<evidence type="ECO:0000313" key="1">
    <source>
        <dbReference type="EMBL" id="KAI7986784.1"/>
    </source>
</evidence>
<protein>
    <submittedName>
        <fullName evidence="1">Purple acid phosphatase 3</fullName>
    </submittedName>
</protein>
<dbReference type="Proteomes" id="UP001060215">
    <property type="component" value="Chromosome 15"/>
</dbReference>
<sequence length="293" mass="32924">MAAPRGELEGINLISSTYSDDDDESEALVGIHMAMPVLVSLDNKQSQSMRMRVNALLLLGVLGLVLCLLVSICSAELQRFEHPPSKGDGSMGVVGEKLGIDFVVSTGDNFYDNGLTGGNDAAFEDSFAKVDTANSFQKQWYSGKYHPILPSGKGTRATVLRKIDKQWLCVRNYFLKLEVVNFYFIDTNPFVNKYFQNPNNHTYDWSGVLPRDRYISNLLKGLRMKMKQSSGKWKIVVGHHTIRSIGHHGDTVELVHQLLPILEGYKVDMYMNGHDHCLEHIGYAKRIHVCPTF</sequence>
<accession>A0ACC0FDL1</accession>
<gene>
    <name evidence="1" type="ORF">LOK49_LG14G00037</name>
</gene>
<proteinExistence type="predicted"/>
<evidence type="ECO:0000313" key="2">
    <source>
        <dbReference type="Proteomes" id="UP001060215"/>
    </source>
</evidence>
<comment type="caution">
    <text evidence="1">The sequence shown here is derived from an EMBL/GenBank/DDBJ whole genome shotgun (WGS) entry which is preliminary data.</text>
</comment>
<dbReference type="EMBL" id="CM045772">
    <property type="protein sequence ID" value="KAI7986784.1"/>
    <property type="molecule type" value="Genomic_DNA"/>
</dbReference>
<keyword evidence="2" id="KW-1185">Reference proteome</keyword>
<name>A0ACC0FDL1_9ERIC</name>
<reference evidence="1 2" key="1">
    <citation type="journal article" date="2022" name="Plant J.">
        <title>Chromosome-level genome of Camellia lanceoleosa provides a valuable resource for understanding genome evolution and self-incompatibility.</title>
        <authorList>
            <person name="Gong W."/>
            <person name="Xiao S."/>
            <person name="Wang L."/>
            <person name="Liao Z."/>
            <person name="Chang Y."/>
            <person name="Mo W."/>
            <person name="Hu G."/>
            <person name="Li W."/>
            <person name="Zhao G."/>
            <person name="Zhu H."/>
            <person name="Hu X."/>
            <person name="Ji K."/>
            <person name="Xiang X."/>
            <person name="Song Q."/>
            <person name="Yuan D."/>
            <person name="Jin S."/>
            <person name="Zhang L."/>
        </authorList>
    </citation>
    <scope>NUCLEOTIDE SEQUENCE [LARGE SCALE GENOMIC DNA]</scope>
    <source>
        <strain evidence="1">SQ_2022a</strain>
    </source>
</reference>